<dbReference type="InterPro" id="IPR029501">
    <property type="entry name" value="EndoU_bac"/>
</dbReference>
<evidence type="ECO:0000313" key="4">
    <source>
        <dbReference type="EMBL" id="AMW35086.1"/>
    </source>
</evidence>
<keyword evidence="2" id="KW-0732">Signal</keyword>
<dbReference type="AlphaFoldDB" id="A0A143DEJ8"/>
<reference evidence="4 5" key="1">
    <citation type="submission" date="2016-02" db="EMBL/GenBank/DDBJ databases">
        <title>Complete Genome of H5569, the type strain of the newly described species Haematospirillium jordaniae.</title>
        <authorList>
            <person name="Nicholson A.C."/>
            <person name="Humrighouse B.W."/>
            <person name="Loparov V."/>
            <person name="McQuiston J.R."/>
        </authorList>
    </citation>
    <scope>NUCLEOTIDE SEQUENCE [LARGE SCALE GENOMIC DNA]</scope>
    <source>
        <strain evidence="4 5">H5569</strain>
    </source>
</reference>
<dbReference type="Proteomes" id="UP000076066">
    <property type="component" value="Chromosome"/>
</dbReference>
<evidence type="ECO:0000313" key="5">
    <source>
        <dbReference type="Proteomes" id="UP000076066"/>
    </source>
</evidence>
<dbReference type="GO" id="GO:0016787">
    <property type="term" value="F:hydrolase activity"/>
    <property type="evidence" value="ECO:0007669"/>
    <property type="project" value="UniProtKB-KW"/>
</dbReference>
<accession>A0A143DEJ8</accession>
<dbReference type="GO" id="GO:0004540">
    <property type="term" value="F:RNA nuclease activity"/>
    <property type="evidence" value="ECO:0007669"/>
    <property type="project" value="UniProtKB-ARBA"/>
</dbReference>
<dbReference type="KEGG" id="hjo:AY555_07735"/>
<proteinExistence type="predicted"/>
<dbReference type="InterPro" id="IPR037227">
    <property type="entry name" value="EndoU-like"/>
</dbReference>
<evidence type="ECO:0000256" key="2">
    <source>
        <dbReference type="SAM" id="SignalP"/>
    </source>
</evidence>
<dbReference type="STRING" id="1549855.AY555_07735"/>
<feature type="signal peptide" evidence="2">
    <location>
        <begin position="1"/>
        <end position="24"/>
    </location>
</feature>
<protein>
    <recommendedName>
        <fullName evidence="3">Bacterial EndoU nuclease domain-containing protein</fullName>
    </recommendedName>
</protein>
<keyword evidence="1" id="KW-0378">Hydrolase</keyword>
<name>A0A143DEJ8_9PROT</name>
<dbReference type="GO" id="GO:0004519">
    <property type="term" value="F:endonuclease activity"/>
    <property type="evidence" value="ECO:0007669"/>
    <property type="project" value="InterPro"/>
</dbReference>
<feature type="chain" id="PRO_5007507804" description="Bacterial EndoU nuclease domain-containing protein" evidence="2">
    <location>
        <begin position="25"/>
        <end position="338"/>
    </location>
</feature>
<organism evidence="4 5">
    <name type="scientific">Haematospirillum jordaniae</name>
    <dbReference type="NCBI Taxonomy" id="1549855"/>
    <lineage>
        <taxon>Bacteria</taxon>
        <taxon>Pseudomonadati</taxon>
        <taxon>Pseudomonadota</taxon>
        <taxon>Alphaproteobacteria</taxon>
        <taxon>Rhodospirillales</taxon>
        <taxon>Novispirillaceae</taxon>
        <taxon>Haematospirillum</taxon>
    </lineage>
</organism>
<dbReference type="OrthoDB" id="570830at2"/>
<evidence type="ECO:0000256" key="1">
    <source>
        <dbReference type="ARBA" id="ARBA00022801"/>
    </source>
</evidence>
<gene>
    <name evidence="4" type="ORF">AY555_07735</name>
</gene>
<dbReference type="RefSeq" id="WP_066135349.1">
    <property type="nucleotide sequence ID" value="NZ_JAAVSU010000001.1"/>
</dbReference>
<dbReference type="SUPFAM" id="SSF142877">
    <property type="entry name" value="EndoU-like"/>
    <property type="match status" value="1"/>
</dbReference>
<evidence type="ECO:0000259" key="3">
    <source>
        <dbReference type="Pfam" id="PF14436"/>
    </source>
</evidence>
<dbReference type="Pfam" id="PF14436">
    <property type="entry name" value="EndoU_bacteria"/>
    <property type="match status" value="1"/>
</dbReference>
<dbReference type="EMBL" id="CP014525">
    <property type="protein sequence ID" value="AMW35086.1"/>
    <property type="molecule type" value="Genomic_DNA"/>
</dbReference>
<sequence length="338" mass="36907">MRCVSSVSFLVFCLWCVFSCQSVAASSGVLIASGPCEAYSSKKTLSNPDNVRLVPSREYPARSYERGEDAWVRVRVDGASPKDRWVRADCGQVRIAAFGRSEFQPFFDEQTASIDDPVPLAPELDAFDRGVLALCGNWGSQPRAEDFAVTLLSVFPEEANALYTALDGTILTRHADVAGFVNELTDVWFRQNGFTHVFCGEPRSRTLGGMHFEGRYLQAQRAGWAGLADGVTQCSKQEIEPPVYTVGVSYARPDGTVGRACPKGYGLGQRARDILREGTVALKQILPRTQNRKDNIACLTDNGGKAFRQVFVARGQSVVTLYPDASPDPGMVSCSQDP</sequence>
<feature type="domain" description="Bacterial EndoU nuclease" evidence="3">
    <location>
        <begin position="191"/>
        <end position="325"/>
    </location>
</feature>
<keyword evidence="5" id="KW-1185">Reference proteome</keyword>